<reference evidence="3" key="1">
    <citation type="submission" date="2025-08" db="UniProtKB">
        <authorList>
            <consortium name="RefSeq"/>
        </authorList>
    </citation>
    <scope>IDENTIFICATION</scope>
    <source>
        <strain evidence="3">15112-1751.03</strain>
        <tissue evidence="3">Whole Adult</tissue>
    </source>
</reference>
<evidence type="ECO:0000313" key="3">
    <source>
        <dbReference type="RefSeq" id="XP_034108699.1"/>
    </source>
</evidence>
<organism evidence="2 3">
    <name type="scientific">Drosophila albomicans</name>
    <name type="common">Fruit fly</name>
    <dbReference type="NCBI Taxonomy" id="7291"/>
    <lineage>
        <taxon>Eukaryota</taxon>
        <taxon>Metazoa</taxon>
        <taxon>Ecdysozoa</taxon>
        <taxon>Arthropoda</taxon>
        <taxon>Hexapoda</taxon>
        <taxon>Insecta</taxon>
        <taxon>Pterygota</taxon>
        <taxon>Neoptera</taxon>
        <taxon>Endopterygota</taxon>
        <taxon>Diptera</taxon>
        <taxon>Brachycera</taxon>
        <taxon>Muscomorpha</taxon>
        <taxon>Ephydroidea</taxon>
        <taxon>Drosophilidae</taxon>
        <taxon>Drosophila</taxon>
    </lineage>
</organism>
<dbReference type="SUPFAM" id="SSF47072">
    <property type="entry name" value="Cysteine alpha-hairpin motif"/>
    <property type="match status" value="1"/>
</dbReference>
<dbReference type="Proteomes" id="UP000515160">
    <property type="component" value="Chromosome X"/>
</dbReference>
<dbReference type="GeneID" id="117570899"/>
<feature type="compositionally biased region" description="Pro residues" evidence="1">
    <location>
        <begin position="117"/>
        <end position="127"/>
    </location>
</feature>
<evidence type="ECO:0000256" key="1">
    <source>
        <dbReference type="SAM" id="MobiDB-lite"/>
    </source>
</evidence>
<sequence length="157" mass="18375">MKSEVQPKQQMQAKLKPGSVLSAIEDIQRMSPEDIVQEFDRMADQTRRHFRDETFIPCVNVADELIRCLRHNKEQSCMCFNVMDEYRQCVGLATQAYVDRMAEDDERRRRASEELPVMPPQSVPSPPATMANLKPAGVQEIVRRKQRSWVKPWTWLR</sequence>
<gene>
    <name evidence="3" type="primary">LOC117570899</name>
</gene>
<dbReference type="AlphaFoldDB" id="A0A6P8X6T5"/>
<dbReference type="RefSeq" id="XP_034108699.1">
    <property type="nucleotide sequence ID" value="XM_034252808.2"/>
</dbReference>
<keyword evidence="2" id="KW-1185">Reference proteome</keyword>
<evidence type="ECO:0000313" key="2">
    <source>
        <dbReference type="Proteomes" id="UP000515160"/>
    </source>
</evidence>
<accession>A0A6P8X6T5</accession>
<feature type="region of interest" description="Disordered" evidence="1">
    <location>
        <begin position="105"/>
        <end position="129"/>
    </location>
</feature>
<dbReference type="InterPro" id="IPR009069">
    <property type="entry name" value="Cys_alpha_HP_mot_SF"/>
</dbReference>
<proteinExistence type="predicted"/>
<protein>
    <submittedName>
        <fullName evidence="3">Uncharacterized protein LOC117570899</fullName>
    </submittedName>
</protein>
<name>A0A6P8X6T5_DROAB</name>
<dbReference type="OrthoDB" id="7883521at2759"/>